<evidence type="ECO:0000313" key="1">
    <source>
        <dbReference type="EMBL" id="TDO95334.1"/>
    </source>
</evidence>
<name>A0A4R6M2E2_9GAMM</name>
<dbReference type="AlphaFoldDB" id="A0A4R6M2E2"/>
<accession>A0A4R6M2E2</accession>
<sequence length="69" mass="7898">MNLNNDYYLAKPKSNAHVSDIELDFFHAQLEAHLLFAKWIKAGIRKIVKCVVSLSKASLTIRPVQFAKR</sequence>
<gene>
    <name evidence="1" type="ORF">DFP79_3575</name>
</gene>
<dbReference type="RefSeq" id="WP_133505249.1">
    <property type="nucleotide sequence ID" value="NZ_SNXC01000017.1"/>
</dbReference>
<evidence type="ECO:0000313" key="2">
    <source>
        <dbReference type="Proteomes" id="UP000294656"/>
    </source>
</evidence>
<organism evidence="1 2">
    <name type="scientific">Marinomonas balearica</name>
    <dbReference type="NCBI Taxonomy" id="491947"/>
    <lineage>
        <taxon>Bacteria</taxon>
        <taxon>Pseudomonadati</taxon>
        <taxon>Pseudomonadota</taxon>
        <taxon>Gammaproteobacteria</taxon>
        <taxon>Oceanospirillales</taxon>
        <taxon>Oceanospirillaceae</taxon>
        <taxon>Marinomonas</taxon>
    </lineage>
</organism>
<keyword evidence="2" id="KW-1185">Reference proteome</keyword>
<reference evidence="1 2" key="1">
    <citation type="submission" date="2019-03" db="EMBL/GenBank/DDBJ databases">
        <title>Genomic Encyclopedia of Type Strains, Phase III (KMG-III): the genomes of soil and plant-associated and newly described type strains.</title>
        <authorList>
            <person name="Whitman W."/>
        </authorList>
    </citation>
    <scope>NUCLEOTIDE SEQUENCE [LARGE SCALE GENOMIC DNA]</scope>
    <source>
        <strain evidence="1 2">CECT 7378</strain>
    </source>
</reference>
<proteinExistence type="predicted"/>
<protein>
    <submittedName>
        <fullName evidence="1">Uncharacterized protein</fullName>
    </submittedName>
</protein>
<dbReference type="EMBL" id="SNXC01000017">
    <property type="protein sequence ID" value="TDO95334.1"/>
    <property type="molecule type" value="Genomic_DNA"/>
</dbReference>
<dbReference type="Proteomes" id="UP000294656">
    <property type="component" value="Unassembled WGS sequence"/>
</dbReference>
<dbReference type="OrthoDB" id="9876752at2"/>
<comment type="caution">
    <text evidence="1">The sequence shown here is derived from an EMBL/GenBank/DDBJ whole genome shotgun (WGS) entry which is preliminary data.</text>
</comment>